<evidence type="ECO:0000313" key="3">
    <source>
        <dbReference type="EMBL" id="OJX58821.1"/>
    </source>
</evidence>
<dbReference type="EMBL" id="MKVH01000014">
    <property type="protein sequence ID" value="OJX58821.1"/>
    <property type="molecule type" value="Genomic_DNA"/>
</dbReference>
<dbReference type="PANTHER" id="PTHR32305">
    <property type="match status" value="1"/>
</dbReference>
<dbReference type="Pfam" id="PF09348">
    <property type="entry name" value="DUF1990"/>
    <property type="match status" value="1"/>
</dbReference>
<evidence type="ECO:0000259" key="2">
    <source>
        <dbReference type="Pfam" id="PF09348"/>
    </source>
</evidence>
<protein>
    <recommendedName>
        <fullName evidence="2">DUF1990 domain-containing protein</fullName>
    </recommendedName>
</protein>
<sequence>MPLYGSTRLGILRPNAAQSTTAITPPAVYTRSLGRKEYELTDHLGNVRVSVSDRLVKPGSDWLNDVKTQTDYFPFGMQREDRNDNVAGYRYGYNGKENDNDVKGEGNQQDYGFRIYDPRIARFLSVDPLTAGFPMLTPYQFASNRPIDGVDLDGKEYDNFMSMFKKPGDLRIQLPNVQTAQRQHYSITVADSKKSFQNLKKDFIQSADYMLSNDKADFNKPVDGEGNPAGNLAAGKFVHININGPQNDSWVKVVDIHEQMNYLSFTFVTLEGHVEAGRITFRLYDLGDNKIQFTINSISDVDMTLAPEGTSREKQRESWRNVLERFRDHTSGKVVQWSDQPSPVKPSDNLPAGQTNGSSSQTAPNWSVSERKPD</sequence>
<dbReference type="NCBIfam" id="TIGR03696">
    <property type="entry name" value="Rhs_assc_core"/>
    <property type="match status" value="1"/>
</dbReference>
<evidence type="ECO:0000313" key="4">
    <source>
        <dbReference type="Proteomes" id="UP000184233"/>
    </source>
</evidence>
<proteinExistence type="predicted"/>
<feature type="compositionally biased region" description="Polar residues" evidence="1">
    <location>
        <begin position="352"/>
        <end position="368"/>
    </location>
</feature>
<accession>A0A1M3L1K2</accession>
<evidence type="ECO:0000256" key="1">
    <source>
        <dbReference type="SAM" id="MobiDB-lite"/>
    </source>
</evidence>
<dbReference type="Gene3D" id="2.180.10.10">
    <property type="entry name" value="RHS repeat-associated core"/>
    <property type="match status" value="1"/>
</dbReference>
<dbReference type="STRING" id="1895771.BGO89_03415"/>
<dbReference type="InterPro" id="IPR022385">
    <property type="entry name" value="Rhs_assc_core"/>
</dbReference>
<reference evidence="3 4" key="1">
    <citation type="submission" date="2016-09" db="EMBL/GenBank/DDBJ databases">
        <title>Genome-resolved meta-omics ties microbial dynamics to process performance in biotechnology for thiocyanate degradation.</title>
        <authorList>
            <person name="Kantor R.S."/>
            <person name="Huddy R.J."/>
            <person name="Iyer R."/>
            <person name="Thomas B.C."/>
            <person name="Brown C.T."/>
            <person name="Anantharaman K."/>
            <person name="Tringe S."/>
            <person name="Hettich R.L."/>
            <person name="Harrison S.T."/>
            <person name="Banfield J.F."/>
        </authorList>
    </citation>
    <scope>NUCLEOTIDE SEQUENCE [LARGE SCALE GENOMIC DNA]</scope>
    <source>
        <strain evidence="3">59-99</strain>
    </source>
</reference>
<feature type="region of interest" description="Disordered" evidence="1">
    <location>
        <begin position="330"/>
        <end position="374"/>
    </location>
</feature>
<dbReference type="AlphaFoldDB" id="A0A1M3L1K2"/>
<comment type="caution">
    <text evidence="3">The sequence shown here is derived from an EMBL/GenBank/DDBJ whole genome shotgun (WGS) entry which is preliminary data.</text>
</comment>
<name>A0A1M3L1K2_9BACT</name>
<dbReference type="InterPro" id="IPR050708">
    <property type="entry name" value="T6SS_VgrG/RHS"/>
</dbReference>
<organism evidence="3 4">
    <name type="scientific">Candidatus Kapaibacterium thiocyanatum</name>
    <dbReference type="NCBI Taxonomy" id="1895771"/>
    <lineage>
        <taxon>Bacteria</taxon>
        <taxon>Pseudomonadati</taxon>
        <taxon>Candidatus Kapaibacteriota</taxon>
        <taxon>Candidatus Kapaibacteriia</taxon>
        <taxon>Candidatus Kapaibacteriales</taxon>
        <taxon>Candidatus Kapaibacteriaceae</taxon>
        <taxon>Candidatus Kapaibacterium</taxon>
    </lineage>
</organism>
<dbReference type="PANTHER" id="PTHR32305:SF15">
    <property type="entry name" value="PROTEIN RHSA-RELATED"/>
    <property type="match status" value="1"/>
</dbReference>
<dbReference type="InterPro" id="IPR018960">
    <property type="entry name" value="DUF1990"/>
</dbReference>
<feature type="domain" description="DUF1990" evidence="2">
    <location>
        <begin position="249"/>
        <end position="306"/>
    </location>
</feature>
<dbReference type="Proteomes" id="UP000184233">
    <property type="component" value="Unassembled WGS sequence"/>
</dbReference>
<gene>
    <name evidence="3" type="ORF">BGO89_03415</name>
</gene>